<gene>
    <name evidence="3" type="ORF">FIE12Z_12933</name>
</gene>
<evidence type="ECO:0000256" key="1">
    <source>
        <dbReference type="SAM" id="MobiDB-lite"/>
    </source>
</evidence>
<dbReference type="AlphaFoldDB" id="A0A395M4M9"/>
<accession>A0A395M4M9</accession>
<keyword evidence="2" id="KW-1133">Transmembrane helix</keyword>
<proteinExistence type="predicted"/>
<evidence type="ECO:0000313" key="3">
    <source>
        <dbReference type="EMBL" id="RFN41757.1"/>
    </source>
</evidence>
<sequence length="293" mass="32999">MILPKKTEIEESITETLSIENGIFNHPVVILSREIYRGKVAIFVVRSFDNTPIERRHHDPVRRQSYLPIHPATHPDTRRILIAAHGKTMKKQSYVNTKNIYEIPFIALRPCWRDGDLHLEKESVRLLASELWKQNVAELSIRLEGHGIFERVAQSAYNELPVPAFAPHAERGLPRQLGHDTSFTGTSRPLPASYGTFAQSLRVATHPQAPTTTTASRDVSQANNYPRGIYQGRQSVPARPGDPMSLPNGFPTARWTFNEANTDADGPNWLALGLTITCVLVAAWYWFRGINGY</sequence>
<keyword evidence="2" id="KW-0472">Membrane</keyword>
<keyword evidence="3" id="KW-0378">Hydrolase</keyword>
<keyword evidence="4" id="KW-1185">Reference proteome</keyword>
<feature type="compositionally biased region" description="Low complexity" evidence="1">
    <location>
        <begin position="206"/>
        <end position="215"/>
    </location>
</feature>
<dbReference type="Proteomes" id="UP000265631">
    <property type="component" value="Unassembled WGS sequence"/>
</dbReference>
<dbReference type="PANTHER" id="PTHR37048">
    <property type="entry name" value="QUESTIONABLE PROTEIN"/>
    <property type="match status" value="1"/>
</dbReference>
<comment type="caution">
    <text evidence="3">The sequence shown here is derived from an EMBL/GenBank/DDBJ whole genome shotgun (WGS) entry which is preliminary data.</text>
</comment>
<dbReference type="PANTHER" id="PTHR37048:SF2">
    <property type="entry name" value="QUESTIONABLE PROTEIN"/>
    <property type="match status" value="1"/>
</dbReference>
<feature type="region of interest" description="Disordered" evidence="1">
    <location>
        <begin position="206"/>
        <end position="250"/>
    </location>
</feature>
<dbReference type="STRING" id="2594813.A0A395M4M9"/>
<evidence type="ECO:0000313" key="4">
    <source>
        <dbReference type="Proteomes" id="UP000265631"/>
    </source>
</evidence>
<reference evidence="3 4" key="1">
    <citation type="journal article" date="2018" name="PLoS Pathog.">
        <title>Evolution of structural diversity of trichothecenes, a family of toxins produced by plant pathogenic and entomopathogenic fungi.</title>
        <authorList>
            <person name="Proctor R.H."/>
            <person name="McCormick S.P."/>
            <person name="Kim H.S."/>
            <person name="Cardoza R.E."/>
            <person name="Stanley A.M."/>
            <person name="Lindo L."/>
            <person name="Kelly A."/>
            <person name="Brown D.W."/>
            <person name="Lee T."/>
            <person name="Vaughan M.M."/>
            <person name="Alexander N.J."/>
            <person name="Busman M."/>
            <person name="Gutierrez S."/>
        </authorList>
    </citation>
    <scope>NUCLEOTIDE SEQUENCE [LARGE SCALE GENOMIC DNA]</scope>
    <source>
        <strain evidence="3 4">NRRL 13405</strain>
    </source>
</reference>
<evidence type="ECO:0000256" key="2">
    <source>
        <dbReference type="SAM" id="Phobius"/>
    </source>
</evidence>
<name>A0A395M4M9_9HYPO</name>
<dbReference type="GO" id="GO:0016787">
    <property type="term" value="F:hydrolase activity"/>
    <property type="evidence" value="ECO:0007669"/>
    <property type="project" value="UniProtKB-KW"/>
</dbReference>
<dbReference type="EMBL" id="PXXK01000816">
    <property type="protein sequence ID" value="RFN41757.1"/>
    <property type="molecule type" value="Genomic_DNA"/>
</dbReference>
<organism evidence="3 4">
    <name type="scientific">Fusarium flagelliforme</name>
    <dbReference type="NCBI Taxonomy" id="2675880"/>
    <lineage>
        <taxon>Eukaryota</taxon>
        <taxon>Fungi</taxon>
        <taxon>Dikarya</taxon>
        <taxon>Ascomycota</taxon>
        <taxon>Pezizomycotina</taxon>
        <taxon>Sordariomycetes</taxon>
        <taxon>Hypocreomycetidae</taxon>
        <taxon>Hypocreales</taxon>
        <taxon>Nectriaceae</taxon>
        <taxon>Fusarium</taxon>
        <taxon>Fusarium incarnatum-equiseti species complex</taxon>
    </lineage>
</organism>
<keyword evidence="2" id="KW-0812">Transmembrane</keyword>
<feature type="transmembrane region" description="Helical" evidence="2">
    <location>
        <begin position="269"/>
        <end position="287"/>
    </location>
</feature>
<protein>
    <submittedName>
        <fullName evidence="3">Glycosyl hydrolase</fullName>
    </submittedName>
</protein>